<reference evidence="4 5" key="1">
    <citation type="submission" date="2019-07" db="EMBL/GenBank/DDBJ databases">
        <title>Criibacterium bergeronii gen. nov., sp. nov. isolated from human clinical samples.</title>
        <authorList>
            <person name="Maheux A.F."/>
            <person name="Boudreau D.K."/>
            <person name="Berube E."/>
            <person name="Brodeur S."/>
            <person name="Bernard K.A."/>
            <person name="Abed J.Y."/>
            <person name="Ducrey E."/>
            <person name="Guay E.F."/>
            <person name="Raymond F."/>
            <person name="Corbeil J."/>
            <person name="Domingo M.-C."/>
            <person name="Roy P.H."/>
            <person name="Boissinot M."/>
            <person name="Tocheva E.I."/>
            <person name="Omar R.F."/>
        </authorList>
    </citation>
    <scope>NUCLEOTIDE SEQUENCE [LARGE SCALE GENOMIC DNA]</scope>
    <source>
        <strain evidence="4 5">CCRI-24246</strain>
    </source>
</reference>
<feature type="domain" description="SUF system FeS cluster assembly SufBD core" evidence="2">
    <location>
        <begin position="207"/>
        <end position="440"/>
    </location>
</feature>
<dbReference type="InterPro" id="IPR045595">
    <property type="entry name" value="SufBD_N"/>
</dbReference>
<dbReference type="Pfam" id="PF19295">
    <property type="entry name" value="SufBD_N"/>
    <property type="match status" value="1"/>
</dbReference>
<dbReference type="RefSeq" id="WP_068914236.1">
    <property type="nucleotide sequence ID" value="NZ_VJXW01000004.1"/>
</dbReference>
<dbReference type="EMBL" id="VJXW01000004">
    <property type="protein sequence ID" value="TRW27793.1"/>
    <property type="molecule type" value="Genomic_DNA"/>
</dbReference>
<sequence length="469" mass="51560">MEQRQKSNVAEIDRGIYDIKNAFTYSQKSDQGLNEDIVREISKNKNEPDWVLKRRLRSLELFNEIPNPTWGPDLSGMDINKITTYIKPKAGLATNWDNLPDDIKNTFDVLGIPEAEKEALAGVGAQYDSEEVYHSIKQYLVDQGVIYTDFDAAIREYPDIVRKYFQTAIAPNLHKYAALHGAVFSGGSFVYVPKGVKVDIPLQSYYRLNAPGAGQFEHTMIIVEDGGYCHFIEGCSAPKYDVTNLHAGSVEIFVGENATLRFSTIENWSRNMYNLNTKRALVQAHGRIEWVSGSFGSKVSMLYPASLLLGEGASSETTAISFAGEGQNLDNGAQVFHLAPNTSSTMNAKSISAGNGVCTFRGVVKASQEAAGSKSSVSCESLMLSENSRSDTIPVIDLATDDIDIGHEAKIGRIDETSIFYLMSRGISEQEARAMIVRGFANPVAKELPIEYAVEMNNLINMELEGANG</sequence>
<dbReference type="PANTHER" id="PTHR30508">
    <property type="entry name" value="FES CLUSTER ASSEMBLY PROTEIN SUF"/>
    <property type="match status" value="1"/>
</dbReference>
<accession>A0A552VBD6</accession>
<dbReference type="PANTHER" id="PTHR30508:SF1">
    <property type="entry name" value="UPF0051 PROTEIN ABCI8, CHLOROPLASTIC-RELATED"/>
    <property type="match status" value="1"/>
</dbReference>
<protein>
    <submittedName>
        <fullName evidence="4">Fe-S cluster assembly protein SufB</fullName>
    </submittedName>
</protein>
<dbReference type="AlphaFoldDB" id="A0A552VBD6"/>
<evidence type="ECO:0000313" key="5">
    <source>
        <dbReference type="Proteomes" id="UP000319424"/>
    </source>
</evidence>
<dbReference type="GO" id="GO:0016226">
    <property type="term" value="P:iron-sulfur cluster assembly"/>
    <property type="evidence" value="ECO:0007669"/>
    <property type="project" value="InterPro"/>
</dbReference>
<name>A0A552VBD6_9FIRM</name>
<evidence type="ECO:0000259" key="2">
    <source>
        <dbReference type="Pfam" id="PF01458"/>
    </source>
</evidence>
<evidence type="ECO:0000256" key="1">
    <source>
        <dbReference type="ARBA" id="ARBA00043967"/>
    </source>
</evidence>
<dbReference type="InterPro" id="IPR037284">
    <property type="entry name" value="SUF_FeS_clus_asmbl_SufBD_sf"/>
</dbReference>
<dbReference type="InterPro" id="IPR000825">
    <property type="entry name" value="SUF_FeS_clus_asmbl_SufBD_core"/>
</dbReference>
<dbReference type="SUPFAM" id="SSF101960">
    <property type="entry name" value="Stabilizer of iron transporter SufD"/>
    <property type="match status" value="1"/>
</dbReference>
<comment type="similarity">
    <text evidence="1">Belongs to the iron-sulfur cluster assembly SufBD family.</text>
</comment>
<dbReference type="Proteomes" id="UP000319424">
    <property type="component" value="Unassembled WGS sequence"/>
</dbReference>
<dbReference type="NCBIfam" id="TIGR01980">
    <property type="entry name" value="sufB"/>
    <property type="match status" value="1"/>
</dbReference>
<feature type="domain" description="SUF system FeS cluster assembly SufBD N-terminal" evidence="3">
    <location>
        <begin position="112"/>
        <end position="203"/>
    </location>
</feature>
<dbReference type="InterPro" id="IPR055346">
    <property type="entry name" value="Fe-S_cluster_assembly_SufBD"/>
</dbReference>
<dbReference type="InterPro" id="IPR010231">
    <property type="entry name" value="SUF_FeS_clus_asmbl_SufB"/>
</dbReference>
<organism evidence="4 5">
    <name type="scientific">Criibacterium bergeronii</name>
    <dbReference type="NCBI Taxonomy" id="1871336"/>
    <lineage>
        <taxon>Bacteria</taxon>
        <taxon>Bacillati</taxon>
        <taxon>Bacillota</taxon>
        <taxon>Clostridia</taxon>
        <taxon>Peptostreptococcales</taxon>
        <taxon>Filifactoraceae</taxon>
        <taxon>Criibacterium</taxon>
    </lineage>
</organism>
<dbReference type="Pfam" id="PF01458">
    <property type="entry name" value="SUFBD_core"/>
    <property type="match status" value="1"/>
</dbReference>
<evidence type="ECO:0000313" key="4">
    <source>
        <dbReference type="EMBL" id="TRW27793.1"/>
    </source>
</evidence>
<evidence type="ECO:0000259" key="3">
    <source>
        <dbReference type="Pfam" id="PF19295"/>
    </source>
</evidence>
<comment type="caution">
    <text evidence="4">The sequence shown here is derived from an EMBL/GenBank/DDBJ whole genome shotgun (WGS) entry which is preliminary data.</text>
</comment>
<gene>
    <name evidence="4" type="primary">sufB</name>
    <name evidence="4" type="ORF">FL857_04290</name>
</gene>
<dbReference type="OrthoDB" id="9803529at2"/>
<proteinExistence type="inferred from homology"/>